<feature type="transmembrane region" description="Helical" evidence="7">
    <location>
        <begin position="154"/>
        <end position="174"/>
    </location>
</feature>
<dbReference type="PANTHER" id="PTHR42709:SF6">
    <property type="entry name" value="UNDECAPRENYL PHOSPHATE TRANSPORTER A"/>
    <property type="match status" value="1"/>
</dbReference>
<dbReference type="EMBL" id="PVUE01000003">
    <property type="protein sequence ID" value="PRZ43135.1"/>
    <property type="molecule type" value="Genomic_DNA"/>
</dbReference>
<feature type="domain" description="VTT" evidence="8">
    <location>
        <begin position="43"/>
        <end position="173"/>
    </location>
</feature>
<dbReference type="Proteomes" id="UP000237752">
    <property type="component" value="Unassembled WGS sequence"/>
</dbReference>
<evidence type="ECO:0000256" key="7">
    <source>
        <dbReference type="SAM" id="Phobius"/>
    </source>
</evidence>
<keyword evidence="5 7" id="KW-1133">Transmembrane helix</keyword>
<dbReference type="GO" id="GO:0005886">
    <property type="term" value="C:plasma membrane"/>
    <property type="evidence" value="ECO:0007669"/>
    <property type="project" value="UniProtKB-SubCell"/>
</dbReference>
<dbReference type="AlphaFoldDB" id="A0A2T1A3F1"/>
<sequence>MSVLLLLRSGCMNIDAILTSIPVALVYVLVALFVGVESLGIPLPGEIVLVAAALLSSHPGLGVSPIWVAVAGILGAAVGDSIGYGIGHRYGRRLFAVMGRRFPKHVNDDTVAYAEHIFRRFGVLAVFFGRFIALLRIFAGPLAGMLRMHYRRFLAANIAGAVCWAGGTTLLIYLLGTVADRWLKDFSWVALLIAVVVGIAAAVLLRHRVERNMHAFIESRRTGSVDQAE</sequence>
<feature type="transmembrane region" description="Helical" evidence="7">
    <location>
        <begin position="12"/>
        <end position="33"/>
    </location>
</feature>
<comment type="caution">
    <text evidence="9">The sequence shown here is derived from an EMBL/GenBank/DDBJ whole genome shotgun (WGS) entry which is preliminary data.</text>
</comment>
<protein>
    <submittedName>
        <fullName evidence="9">Membrane protein DedA with SNARE-associated domain</fullName>
    </submittedName>
</protein>
<evidence type="ECO:0000256" key="6">
    <source>
        <dbReference type="ARBA" id="ARBA00023136"/>
    </source>
</evidence>
<feature type="transmembrane region" description="Helical" evidence="7">
    <location>
        <begin position="67"/>
        <end position="86"/>
    </location>
</feature>
<comment type="similarity">
    <text evidence="2">Belongs to the DedA family.</text>
</comment>
<keyword evidence="4 7" id="KW-0812">Transmembrane</keyword>
<dbReference type="InterPro" id="IPR032816">
    <property type="entry name" value="VTT_dom"/>
</dbReference>
<evidence type="ECO:0000256" key="3">
    <source>
        <dbReference type="ARBA" id="ARBA00022475"/>
    </source>
</evidence>
<gene>
    <name evidence="9" type="ORF">CLV47_103192</name>
</gene>
<comment type="subcellular location">
    <subcellularLocation>
        <location evidence="1">Cell membrane</location>
        <topology evidence="1">Multi-pass membrane protein</topology>
    </subcellularLocation>
</comment>
<keyword evidence="3" id="KW-1003">Cell membrane</keyword>
<evidence type="ECO:0000313" key="10">
    <source>
        <dbReference type="Proteomes" id="UP000237752"/>
    </source>
</evidence>
<evidence type="ECO:0000256" key="2">
    <source>
        <dbReference type="ARBA" id="ARBA00010792"/>
    </source>
</evidence>
<keyword evidence="10" id="KW-1185">Reference proteome</keyword>
<name>A0A2T1A3F1_9ACTN</name>
<evidence type="ECO:0000259" key="8">
    <source>
        <dbReference type="Pfam" id="PF09335"/>
    </source>
</evidence>
<dbReference type="Pfam" id="PF09335">
    <property type="entry name" value="VTT_dom"/>
    <property type="match status" value="1"/>
</dbReference>
<evidence type="ECO:0000256" key="4">
    <source>
        <dbReference type="ARBA" id="ARBA00022692"/>
    </source>
</evidence>
<dbReference type="PANTHER" id="PTHR42709">
    <property type="entry name" value="ALKALINE PHOSPHATASE LIKE PROTEIN"/>
    <property type="match status" value="1"/>
</dbReference>
<evidence type="ECO:0000313" key="9">
    <source>
        <dbReference type="EMBL" id="PRZ43135.1"/>
    </source>
</evidence>
<dbReference type="InterPro" id="IPR051311">
    <property type="entry name" value="DedA_domain"/>
</dbReference>
<feature type="transmembrane region" description="Helical" evidence="7">
    <location>
        <begin position="186"/>
        <end position="205"/>
    </location>
</feature>
<organism evidence="9 10">
    <name type="scientific">Antricoccus suffuscus</name>
    <dbReference type="NCBI Taxonomy" id="1629062"/>
    <lineage>
        <taxon>Bacteria</taxon>
        <taxon>Bacillati</taxon>
        <taxon>Actinomycetota</taxon>
        <taxon>Actinomycetes</taxon>
        <taxon>Geodermatophilales</taxon>
        <taxon>Antricoccaceae</taxon>
        <taxon>Antricoccus</taxon>
    </lineage>
</organism>
<proteinExistence type="inferred from homology"/>
<reference evidence="9 10" key="1">
    <citation type="submission" date="2018-03" db="EMBL/GenBank/DDBJ databases">
        <title>Genomic Encyclopedia of Archaeal and Bacterial Type Strains, Phase II (KMG-II): from individual species to whole genera.</title>
        <authorList>
            <person name="Goeker M."/>
        </authorList>
    </citation>
    <scope>NUCLEOTIDE SEQUENCE [LARGE SCALE GENOMIC DNA]</scope>
    <source>
        <strain evidence="9 10">DSM 100065</strain>
    </source>
</reference>
<accession>A0A2T1A3F1</accession>
<keyword evidence="6 7" id="KW-0472">Membrane</keyword>
<evidence type="ECO:0000256" key="1">
    <source>
        <dbReference type="ARBA" id="ARBA00004651"/>
    </source>
</evidence>
<evidence type="ECO:0000256" key="5">
    <source>
        <dbReference type="ARBA" id="ARBA00022989"/>
    </source>
</evidence>